<proteinExistence type="predicted"/>
<protein>
    <submittedName>
        <fullName evidence="1">Uncharacterized protein</fullName>
    </submittedName>
</protein>
<organism evidence="1 2">
    <name type="scientific">Sphingomonas xinjiangensis</name>
    <dbReference type="NCBI Taxonomy" id="643568"/>
    <lineage>
        <taxon>Bacteria</taxon>
        <taxon>Pseudomonadati</taxon>
        <taxon>Pseudomonadota</taxon>
        <taxon>Alphaproteobacteria</taxon>
        <taxon>Sphingomonadales</taxon>
        <taxon>Sphingomonadaceae</taxon>
        <taxon>Sphingomonas</taxon>
    </lineage>
</organism>
<accession>A0A840YND3</accession>
<reference evidence="1 2" key="1">
    <citation type="submission" date="2020-08" db="EMBL/GenBank/DDBJ databases">
        <title>Genomic Encyclopedia of Type Strains, Phase IV (KMG-IV): sequencing the most valuable type-strain genomes for metagenomic binning, comparative biology and taxonomic classification.</title>
        <authorList>
            <person name="Goeker M."/>
        </authorList>
    </citation>
    <scope>NUCLEOTIDE SEQUENCE [LARGE SCALE GENOMIC DNA]</scope>
    <source>
        <strain evidence="1 2">DSM 26736</strain>
    </source>
</reference>
<dbReference type="AlphaFoldDB" id="A0A840YND3"/>
<evidence type="ECO:0000313" key="1">
    <source>
        <dbReference type="EMBL" id="MBB5709311.1"/>
    </source>
</evidence>
<gene>
    <name evidence="1" type="ORF">FHT02_000517</name>
</gene>
<sequence>MSGTAIPLLHRSVSGSKLVETLGESLSAIKAEDGLTDAELGKYLHKGVDAGKAYRTGYAEMPVTSFLRGCERWNGRFANDALSLIGMKLVPLHTAEVSDQSLQTRLSKLMFEVSVALEDGNIDDLEIARMKRTLIEAGEAIDCFRGKAA</sequence>
<dbReference type="Proteomes" id="UP000527143">
    <property type="component" value="Unassembled WGS sequence"/>
</dbReference>
<keyword evidence="2" id="KW-1185">Reference proteome</keyword>
<comment type="caution">
    <text evidence="1">The sequence shown here is derived from an EMBL/GenBank/DDBJ whole genome shotgun (WGS) entry which is preliminary data.</text>
</comment>
<name>A0A840YND3_9SPHN</name>
<dbReference type="RefSeq" id="WP_184083901.1">
    <property type="nucleotide sequence ID" value="NZ_JACIJF010000001.1"/>
</dbReference>
<evidence type="ECO:0000313" key="2">
    <source>
        <dbReference type="Proteomes" id="UP000527143"/>
    </source>
</evidence>
<dbReference type="EMBL" id="JACIJF010000001">
    <property type="protein sequence ID" value="MBB5709311.1"/>
    <property type="molecule type" value="Genomic_DNA"/>
</dbReference>